<dbReference type="Gramene" id="TuG1812G0600001305.01.T02">
    <property type="protein sequence ID" value="TuG1812G0600001305.01.T02"/>
    <property type="gene ID" value="TuG1812G0600001305.01"/>
</dbReference>
<reference evidence="2" key="1">
    <citation type="journal article" date="2013" name="Nature">
        <title>Draft genome of the wheat A-genome progenitor Triticum urartu.</title>
        <authorList>
            <person name="Ling H.Q."/>
            <person name="Zhao S."/>
            <person name="Liu D."/>
            <person name="Wang J."/>
            <person name="Sun H."/>
            <person name="Zhang C."/>
            <person name="Fan H."/>
            <person name="Li D."/>
            <person name="Dong L."/>
            <person name="Tao Y."/>
            <person name="Gao C."/>
            <person name="Wu H."/>
            <person name="Li Y."/>
            <person name="Cui Y."/>
            <person name="Guo X."/>
            <person name="Zheng S."/>
            <person name="Wang B."/>
            <person name="Yu K."/>
            <person name="Liang Q."/>
            <person name="Yang W."/>
            <person name="Lou X."/>
            <person name="Chen J."/>
            <person name="Feng M."/>
            <person name="Jian J."/>
            <person name="Zhang X."/>
            <person name="Luo G."/>
            <person name="Jiang Y."/>
            <person name="Liu J."/>
            <person name="Wang Z."/>
            <person name="Sha Y."/>
            <person name="Zhang B."/>
            <person name="Wu H."/>
            <person name="Tang D."/>
            <person name="Shen Q."/>
            <person name="Xue P."/>
            <person name="Zou S."/>
            <person name="Wang X."/>
            <person name="Liu X."/>
            <person name="Wang F."/>
            <person name="Yang Y."/>
            <person name="An X."/>
            <person name="Dong Z."/>
            <person name="Zhang K."/>
            <person name="Zhang X."/>
            <person name="Luo M.C."/>
            <person name="Dvorak J."/>
            <person name="Tong Y."/>
            <person name="Wang J."/>
            <person name="Yang H."/>
            <person name="Li Z."/>
            <person name="Wang D."/>
            <person name="Zhang A."/>
            <person name="Wang J."/>
        </authorList>
    </citation>
    <scope>NUCLEOTIDE SEQUENCE</scope>
    <source>
        <strain evidence="2">cv. G1812</strain>
    </source>
</reference>
<keyword evidence="2" id="KW-1185">Reference proteome</keyword>
<dbReference type="AlphaFoldDB" id="A0A8R7UTB2"/>
<proteinExistence type="predicted"/>
<sequence length="208" mass="24120">MKPIIQATILHVGIYKEPRVSLDAITPQWYKIIMLCHGECINLCTELPFHQTHITVELLNCKLGAIRKRHLLKKKQLVKICRIFGWRDGTQAIISARPLQTRVIIGVSIRVWTRPFEWRTRRSAILFLNGRGGWLTCWVIISSLFHPLDLLTLITLSRELCLMFTFAVVFRSPLAHCCAPWNVSVVLIRNLVACELWHWQAGWFITLL</sequence>
<accession>A0A8R7UTB2</accession>
<dbReference type="Proteomes" id="UP000015106">
    <property type="component" value="Chromosome 6"/>
</dbReference>
<reference evidence="1" key="2">
    <citation type="submission" date="2018-03" db="EMBL/GenBank/DDBJ databases">
        <title>The Triticum urartu genome reveals the dynamic nature of wheat genome evolution.</title>
        <authorList>
            <person name="Ling H."/>
            <person name="Ma B."/>
            <person name="Shi X."/>
            <person name="Liu H."/>
            <person name="Dong L."/>
            <person name="Sun H."/>
            <person name="Cao Y."/>
            <person name="Gao Q."/>
            <person name="Zheng S."/>
            <person name="Li Y."/>
            <person name="Yu Y."/>
            <person name="Du H."/>
            <person name="Qi M."/>
            <person name="Li Y."/>
            <person name="Yu H."/>
            <person name="Cui Y."/>
            <person name="Wang N."/>
            <person name="Chen C."/>
            <person name="Wu H."/>
            <person name="Zhao Y."/>
            <person name="Zhang J."/>
            <person name="Li Y."/>
            <person name="Zhou W."/>
            <person name="Zhang B."/>
            <person name="Hu W."/>
            <person name="Eijk M."/>
            <person name="Tang J."/>
            <person name="Witsenboer H."/>
            <person name="Zhao S."/>
            <person name="Li Z."/>
            <person name="Zhang A."/>
            <person name="Wang D."/>
            <person name="Liang C."/>
        </authorList>
    </citation>
    <scope>NUCLEOTIDE SEQUENCE [LARGE SCALE GENOMIC DNA]</scope>
    <source>
        <strain evidence="1">cv. G1812</strain>
    </source>
</reference>
<evidence type="ECO:0000313" key="1">
    <source>
        <dbReference type="EnsemblPlants" id="TuG1812G0600001305.01.T02"/>
    </source>
</evidence>
<name>A0A8R7UTB2_TRIUA</name>
<dbReference type="EnsemblPlants" id="TuG1812G0600001305.01.T02">
    <property type="protein sequence ID" value="TuG1812G0600001305.01.T02"/>
    <property type="gene ID" value="TuG1812G0600001305.01"/>
</dbReference>
<reference evidence="1" key="3">
    <citation type="submission" date="2022-06" db="UniProtKB">
        <authorList>
            <consortium name="EnsemblPlants"/>
        </authorList>
    </citation>
    <scope>IDENTIFICATION</scope>
</reference>
<evidence type="ECO:0000313" key="2">
    <source>
        <dbReference type="Proteomes" id="UP000015106"/>
    </source>
</evidence>
<protein>
    <submittedName>
        <fullName evidence="1">Uncharacterized protein</fullName>
    </submittedName>
</protein>
<organism evidence="1 2">
    <name type="scientific">Triticum urartu</name>
    <name type="common">Red wild einkorn</name>
    <name type="synonym">Crithodium urartu</name>
    <dbReference type="NCBI Taxonomy" id="4572"/>
    <lineage>
        <taxon>Eukaryota</taxon>
        <taxon>Viridiplantae</taxon>
        <taxon>Streptophyta</taxon>
        <taxon>Embryophyta</taxon>
        <taxon>Tracheophyta</taxon>
        <taxon>Spermatophyta</taxon>
        <taxon>Magnoliopsida</taxon>
        <taxon>Liliopsida</taxon>
        <taxon>Poales</taxon>
        <taxon>Poaceae</taxon>
        <taxon>BOP clade</taxon>
        <taxon>Pooideae</taxon>
        <taxon>Triticodae</taxon>
        <taxon>Triticeae</taxon>
        <taxon>Triticinae</taxon>
        <taxon>Triticum</taxon>
    </lineage>
</organism>